<gene>
    <name evidence="2" type="ORF">BCR34DRAFT_472478</name>
</gene>
<proteinExistence type="predicted"/>
<comment type="caution">
    <text evidence="2">The sequence shown here is derived from an EMBL/GenBank/DDBJ whole genome shotgun (WGS) entry which is preliminary data.</text>
</comment>
<organism evidence="2 3">
    <name type="scientific">Clohesyomyces aquaticus</name>
    <dbReference type="NCBI Taxonomy" id="1231657"/>
    <lineage>
        <taxon>Eukaryota</taxon>
        <taxon>Fungi</taxon>
        <taxon>Dikarya</taxon>
        <taxon>Ascomycota</taxon>
        <taxon>Pezizomycotina</taxon>
        <taxon>Dothideomycetes</taxon>
        <taxon>Pleosporomycetidae</taxon>
        <taxon>Pleosporales</taxon>
        <taxon>Lindgomycetaceae</taxon>
        <taxon>Clohesyomyces</taxon>
    </lineage>
</organism>
<dbReference type="EMBL" id="MCFA01000004">
    <property type="protein sequence ID" value="ORY19013.1"/>
    <property type="molecule type" value="Genomic_DNA"/>
</dbReference>
<dbReference type="STRING" id="1231657.A0A1Y2A913"/>
<dbReference type="OrthoDB" id="3889716at2759"/>
<evidence type="ECO:0000313" key="2">
    <source>
        <dbReference type="EMBL" id="ORY19013.1"/>
    </source>
</evidence>
<keyword evidence="3" id="KW-1185">Reference proteome</keyword>
<dbReference type="AlphaFoldDB" id="A0A1Y2A913"/>
<name>A0A1Y2A913_9PLEO</name>
<accession>A0A1Y2A913</accession>
<reference evidence="2 3" key="1">
    <citation type="submission" date="2016-07" db="EMBL/GenBank/DDBJ databases">
        <title>Pervasive Adenine N6-methylation of Active Genes in Fungi.</title>
        <authorList>
            <consortium name="DOE Joint Genome Institute"/>
            <person name="Mondo S.J."/>
            <person name="Dannebaum R.O."/>
            <person name="Kuo R.C."/>
            <person name="Labutti K."/>
            <person name="Haridas S."/>
            <person name="Kuo A."/>
            <person name="Salamov A."/>
            <person name="Ahrendt S.R."/>
            <person name="Lipzen A."/>
            <person name="Sullivan W."/>
            <person name="Andreopoulos W.B."/>
            <person name="Clum A."/>
            <person name="Lindquist E."/>
            <person name="Daum C."/>
            <person name="Ramamoorthy G.K."/>
            <person name="Gryganskyi A."/>
            <person name="Culley D."/>
            <person name="Magnuson J.K."/>
            <person name="James T.Y."/>
            <person name="O'Malley M.A."/>
            <person name="Stajich J.E."/>
            <person name="Spatafora J.W."/>
            <person name="Visel A."/>
            <person name="Grigoriev I.V."/>
        </authorList>
    </citation>
    <scope>NUCLEOTIDE SEQUENCE [LARGE SCALE GENOMIC DNA]</scope>
    <source>
        <strain evidence="2 3">CBS 115471</strain>
    </source>
</reference>
<protein>
    <submittedName>
        <fullName evidence="2">Uncharacterized protein</fullName>
    </submittedName>
</protein>
<evidence type="ECO:0000256" key="1">
    <source>
        <dbReference type="SAM" id="MobiDB-lite"/>
    </source>
</evidence>
<evidence type="ECO:0000313" key="3">
    <source>
        <dbReference type="Proteomes" id="UP000193144"/>
    </source>
</evidence>
<feature type="region of interest" description="Disordered" evidence="1">
    <location>
        <begin position="694"/>
        <end position="729"/>
    </location>
</feature>
<sequence length="729" mass="84331">MPPDDNVTRAATGHIGLSDEEKQHSALLALPVDVFSMVTDYLNRDAAWALKRVCRGLSRSQVVNKLLYRYPIKHHDVSQMRLSEWKYRSNGRERWINFQESINDDNRSFVHKLAVSHWASIDDFKWIEANLPSLESLDIASIKDIVFTPEETWSWKMLAEATPKLFERLEALEVANWSDYTAHARIEYIYAYNDYRFKQQFRISRRRDGGSVAKTIFPACKKLKSLAIREPYNGFHAWNEWEVHQRICCLIDGIVNNCPPTLTKLRVYDYAPYRSLFSTDVATWKNLTEIEIGLYSWMEERRDSDFIGPSPYRITAGNHRRDEEAMFDDKSFDTCERNHMELGQHVVQGVGASFEDLLYNLRTISNKYPNIKVKPIHNSLDDSVLQLFHLVNTNGRRYPQQQQITPPDSVSSQEIQEALRWLPEKCGWKPILAWGTMMCDVFPANLPRSQTLLPKEDLIRRIRTMVQTLRSLDIPIRICIGDRSNSCPSSGLDGSLYFGDYKCFEGEGEGKHEVLAPTQARFNLTCIAQLVDELTIQYPIDVPGVAGWGRSRKGPTEAEKELLHRECKGWARFWARYASQLKNLKKLTVTVPDYIYNAWGKSKLTELFEDERWDMLQVDEKVTSDLTFFGGYLPFSSIKYGLGKKKPRTKFVQRVFFRQDREVLNLATPALSEQELEEKEIPDSALAAHEKKLLHRFWPPKSPKPSTGEKRKPEDEGESTPIVKKVKAE</sequence>
<dbReference type="Proteomes" id="UP000193144">
    <property type="component" value="Unassembled WGS sequence"/>
</dbReference>